<name>A0AC58SBB6_TOBAC</name>
<gene>
    <name evidence="2" type="primary">LOC142166803</name>
</gene>
<evidence type="ECO:0000313" key="2">
    <source>
        <dbReference type="RefSeq" id="XP_075082273.1"/>
    </source>
</evidence>
<proteinExistence type="predicted"/>
<sequence length="416" mass="47644">MGEMSSLQIDHNHPLFLASTDTPGLALHDIKLTGHENYDLWSRSMRMTLLVKNKLGQVRSHILLKIPVLTVNQAYALGLYNGKVMGICMEDSGLYVLKWRDTHATTMFTKDTDESNLWHMRLGHPSTTAMKHIFVLKNKVVDNIQYNCEVCPLAKQSRLKFPLSSNKTDYDFRRYTWVYLLQSKSEVITVLKDFLIMIKTHFSVNVKVLSNLPKGDKFAKRARKSVFIGYSEVQKGYRLFDLDTKTIFVSRDVIFREHIFPFRETITELEDSFSTQMSVPIQPDSSITPASEITAIPDPGMMEPTDAQGSRKTIRTSKPPVWLKDYQTTKKFFGHCLYPLSETLTYANLTAGYQAYLQAFSIEVKPSIFQQASTDSRWVAAMQQEIKALEDNHAWEIMDLPAGKQAIGSKWVYKIK</sequence>
<dbReference type="Proteomes" id="UP000790787">
    <property type="component" value="Chromosome 2"/>
</dbReference>
<protein>
    <submittedName>
        <fullName evidence="2">Uncharacterized protein LOC142166803</fullName>
    </submittedName>
</protein>
<organism evidence="1 2">
    <name type="scientific">Nicotiana tabacum</name>
    <name type="common">Common tobacco</name>
    <dbReference type="NCBI Taxonomy" id="4097"/>
    <lineage>
        <taxon>Eukaryota</taxon>
        <taxon>Viridiplantae</taxon>
        <taxon>Streptophyta</taxon>
        <taxon>Embryophyta</taxon>
        <taxon>Tracheophyta</taxon>
        <taxon>Spermatophyta</taxon>
        <taxon>Magnoliopsida</taxon>
        <taxon>eudicotyledons</taxon>
        <taxon>Gunneridae</taxon>
        <taxon>Pentapetalae</taxon>
        <taxon>asterids</taxon>
        <taxon>lamiids</taxon>
        <taxon>Solanales</taxon>
        <taxon>Solanaceae</taxon>
        <taxon>Nicotianoideae</taxon>
        <taxon>Nicotianeae</taxon>
        <taxon>Nicotiana</taxon>
    </lineage>
</organism>
<reference evidence="2" key="2">
    <citation type="submission" date="2025-08" db="UniProtKB">
        <authorList>
            <consortium name="RefSeq"/>
        </authorList>
    </citation>
    <scope>IDENTIFICATION</scope>
    <source>
        <tissue evidence="2">Leaf</tissue>
    </source>
</reference>
<reference evidence="1" key="1">
    <citation type="journal article" date="2014" name="Nat. Commun.">
        <title>The tobacco genome sequence and its comparison with those of tomato and potato.</title>
        <authorList>
            <person name="Sierro N."/>
            <person name="Battey J.N."/>
            <person name="Ouadi S."/>
            <person name="Bakaher N."/>
            <person name="Bovet L."/>
            <person name="Willig A."/>
            <person name="Goepfert S."/>
            <person name="Peitsch M.C."/>
            <person name="Ivanov N.V."/>
        </authorList>
    </citation>
    <scope>NUCLEOTIDE SEQUENCE [LARGE SCALE GENOMIC DNA]</scope>
</reference>
<evidence type="ECO:0000313" key="1">
    <source>
        <dbReference type="Proteomes" id="UP000790787"/>
    </source>
</evidence>
<keyword evidence="1" id="KW-1185">Reference proteome</keyword>
<accession>A0AC58SBB6</accession>
<dbReference type="RefSeq" id="XP_075082273.1">
    <property type="nucleotide sequence ID" value="XM_075226172.1"/>
</dbReference>